<comment type="caution">
    <text evidence="2">The sequence shown here is derived from an EMBL/GenBank/DDBJ whole genome shotgun (WGS) entry which is preliminary data.</text>
</comment>
<reference evidence="2 3" key="1">
    <citation type="submission" date="2024-02" db="EMBL/GenBank/DDBJ databases">
        <title>A draft genome for the cacao thread blight pathogen Marasmius crinis-equi.</title>
        <authorList>
            <person name="Cohen S.P."/>
            <person name="Baruah I.K."/>
            <person name="Amoako-Attah I."/>
            <person name="Bukari Y."/>
            <person name="Meinhardt L.W."/>
            <person name="Bailey B.A."/>
        </authorList>
    </citation>
    <scope>NUCLEOTIDE SEQUENCE [LARGE SCALE GENOMIC DNA]</scope>
    <source>
        <strain evidence="2 3">GH-76</strain>
    </source>
</reference>
<dbReference type="EMBL" id="JBAHYK010001034">
    <property type="protein sequence ID" value="KAL0569879.1"/>
    <property type="molecule type" value="Genomic_DNA"/>
</dbReference>
<name>A0ABR3F3U0_9AGAR</name>
<feature type="region of interest" description="Disordered" evidence="1">
    <location>
        <begin position="157"/>
        <end position="179"/>
    </location>
</feature>
<dbReference type="Proteomes" id="UP001465976">
    <property type="component" value="Unassembled WGS sequence"/>
</dbReference>
<evidence type="ECO:0000256" key="1">
    <source>
        <dbReference type="SAM" id="MobiDB-lite"/>
    </source>
</evidence>
<proteinExistence type="predicted"/>
<organism evidence="2 3">
    <name type="scientific">Marasmius crinis-equi</name>
    <dbReference type="NCBI Taxonomy" id="585013"/>
    <lineage>
        <taxon>Eukaryota</taxon>
        <taxon>Fungi</taxon>
        <taxon>Dikarya</taxon>
        <taxon>Basidiomycota</taxon>
        <taxon>Agaricomycotina</taxon>
        <taxon>Agaricomycetes</taxon>
        <taxon>Agaricomycetidae</taxon>
        <taxon>Agaricales</taxon>
        <taxon>Marasmiineae</taxon>
        <taxon>Marasmiaceae</taxon>
        <taxon>Marasmius</taxon>
    </lineage>
</organism>
<evidence type="ECO:0000313" key="2">
    <source>
        <dbReference type="EMBL" id="KAL0569879.1"/>
    </source>
</evidence>
<evidence type="ECO:0000313" key="3">
    <source>
        <dbReference type="Proteomes" id="UP001465976"/>
    </source>
</evidence>
<accession>A0ABR3F3U0</accession>
<protein>
    <submittedName>
        <fullName evidence="2">Uncharacterized protein</fullName>
    </submittedName>
</protein>
<sequence length="245" mass="28169">MLASITELIARDLTNRLDPKTGQKVPLEIEDIPILVPSALSPASRLQLTMKPWVDMEVKFRQSQASGALEDLRSQLFVHARLNLQHHLHVCHQRGSGWARQVLTRNEQKVQIAKMRYQAAREALVLTTGEEDVEKLGFRILNNADVRSFEDKDTHASWSQRKSLGKRRQNEQDTGPQLIWPGETRKTLPWIWTGVDTGANSEAMLDSLRIEWSKSWARKRRWDGELQILEVEMDRTCVSLLDEAK</sequence>
<gene>
    <name evidence="2" type="ORF">V5O48_012078</name>
</gene>
<keyword evidence="3" id="KW-1185">Reference proteome</keyword>